<evidence type="ECO:0000313" key="2">
    <source>
        <dbReference type="Proteomes" id="UP000004263"/>
    </source>
</evidence>
<sequence>MAIKISPECGKINALLFKNENVGLPMTLFLSISIDLDELEFQNETEETCIQLDFIKIHFRSFSDLQDKEFEFPVNPEEGYIDGSVYLDSQHIPVDVTKISFCSFDGDNIKAKIFGEVLFDYCGYKEPNQEFNLEATLKFENIFIPPDIVSPSEQNLDIVKNMLSEFFNISELSEPIIENNGFRDAIVFHKSTK</sequence>
<dbReference type="OrthoDB" id="5997643at2"/>
<name>Q1N227_9GAMM</name>
<dbReference type="AlphaFoldDB" id="Q1N227"/>
<proteinExistence type="predicted"/>
<protein>
    <submittedName>
        <fullName evidence="1">Uncharacterized protein</fullName>
    </submittedName>
</protein>
<dbReference type="HOGENOM" id="CLU_1406330_0_0_6"/>
<comment type="caution">
    <text evidence="1">The sequence shown here is derived from an EMBL/GenBank/DDBJ whole genome shotgun (WGS) entry which is preliminary data.</text>
</comment>
<dbReference type="EMBL" id="AAQH01000008">
    <property type="protein sequence ID" value="EAT12337.1"/>
    <property type="molecule type" value="Genomic_DNA"/>
</dbReference>
<reference evidence="1 2" key="1">
    <citation type="submission" date="2006-03" db="EMBL/GenBank/DDBJ databases">
        <authorList>
            <person name="Pinhassi J."/>
            <person name="Pedros-Alio C."/>
            <person name="Ferriera S."/>
            <person name="Johnson J."/>
            <person name="Kravitz S."/>
            <person name="Halpern A."/>
            <person name="Remington K."/>
            <person name="Beeson K."/>
            <person name="Tran B."/>
            <person name="Rogers Y.-H."/>
            <person name="Friedman R."/>
            <person name="Venter J.C."/>
        </authorList>
    </citation>
    <scope>NUCLEOTIDE SEQUENCE [LARGE SCALE GENOMIC DNA]</scope>
    <source>
        <strain evidence="1 2">RED65</strain>
    </source>
</reference>
<accession>Q1N227</accession>
<dbReference type="RefSeq" id="WP_007018388.1">
    <property type="nucleotide sequence ID" value="NZ_CH724116.1"/>
</dbReference>
<keyword evidence="2" id="KW-1185">Reference proteome</keyword>
<organism evidence="1 2">
    <name type="scientific">Bermanella marisrubri</name>
    <dbReference type="NCBI Taxonomy" id="207949"/>
    <lineage>
        <taxon>Bacteria</taxon>
        <taxon>Pseudomonadati</taxon>
        <taxon>Pseudomonadota</taxon>
        <taxon>Gammaproteobacteria</taxon>
        <taxon>Oceanospirillales</taxon>
        <taxon>Oceanospirillaceae</taxon>
        <taxon>Bermanella</taxon>
    </lineage>
</organism>
<dbReference type="Proteomes" id="UP000004263">
    <property type="component" value="Unassembled WGS sequence"/>
</dbReference>
<gene>
    <name evidence="1" type="ORF">RED65_15898</name>
</gene>
<evidence type="ECO:0000313" key="1">
    <source>
        <dbReference type="EMBL" id="EAT12337.1"/>
    </source>
</evidence>
<dbReference type="STRING" id="207949.RED65_15898"/>